<evidence type="ECO:0000313" key="2">
    <source>
        <dbReference type="Proteomes" id="UP000724584"/>
    </source>
</evidence>
<proteinExistence type="predicted"/>
<dbReference type="EMBL" id="JAGIZQ010000002">
    <property type="protein sequence ID" value="KAH6640171.1"/>
    <property type="molecule type" value="Genomic_DNA"/>
</dbReference>
<keyword evidence="2" id="KW-1185">Reference proteome</keyword>
<comment type="caution">
    <text evidence="1">The sequence shown here is derived from an EMBL/GenBank/DDBJ whole genome shotgun (WGS) entry which is preliminary data.</text>
</comment>
<accession>A0ACB7PED0</accession>
<reference evidence="1 2" key="1">
    <citation type="journal article" date="2021" name="Nat. Commun.">
        <title>Genetic determinants of endophytism in the Arabidopsis root mycobiome.</title>
        <authorList>
            <person name="Mesny F."/>
            <person name="Miyauchi S."/>
            <person name="Thiergart T."/>
            <person name="Pickel B."/>
            <person name="Atanasova L."/>
            <person name="Karlsson M."/>
            <person name="Huettel B."/>
            <person name="Barry K.W."/>
            <person name="Haridas S."/>
            <person name="Chen C."/>
            <person name="Bauer D."/>
            <person name="Andreopoulos W."/>
            <person name="Pangilinan J."/>
            <person name="LaButti K."/>
            <person name="Riley R."/>
            <person name="Lipzen A."/>
            <person name="Clum A."/>
            <person name="Drula E."/>
            <person name="Henrissat B."/>
            <person name="Kohler A."/>
            <person name="Grigoriev I.V."/>
            <person name="Martin F.M."/>
            <person name="Hacquard S."/>
        </authorList>
    </citation>
    <scope>NUCLEOTIDE SEQUENCE [LARGE SCALE GENOMIC DNA]</scope>
    <source>
        <strain evidence="1 2">MPI-SDFR-AT-0079</strain>
    </source>
</reference>
<name>A0ACB7PED0_9PEZI</name>
<dbReference type="Proteomes" id="UP000724584">
    <property type="component" value="Unassembled WGS sequence"/>
</dbReference>
<gene>
    <name evidence="1" type="ORF">F5144DRAFT_87652</name>
</gene>
<sequence>MAAIYDGLASLYGDEKYTDLTVTCGGQTFRLHRAVICSQSPFFEKACSGNFVEAATGRVDLTQEDPEIFAKFVRFVYTGNYNDEDHLDPKHCDDSVLQSVDDLMFSLRHGTDIPGLDHYDAELSGGMVRAYEGAWGDAPCRCSACMCENCQCTGQLIKCQYWQRLRRLNLSCDGSSDEEEYIVEGEIEEVDEELEEGLEEDPAGYFTNLPHAMLTSVRMYAMGDMFCVPALKVLARNRFYKAIERNMDSFDFPGIVDEVFETTGPGDWGLKDICVLFIRTWRFGTRHDCNLMNALQSVIEKHEDLLEIIQSVQEMEEGQRDLENQGTEEEARSEDLTSHRSHSSVGSSFSD</sequence>
<evidence type="ECO:0000313" key="1">
    <source>
        <dbReference type="EMBL" id="KAH6640171.1"/>
    </source>
</evidence>
<protein>
    <submittedName>
        <fullName evidence="1">Uncharacterized protein</fullName>
    </submittedName>
</protein>
<organism evidence="1 2">
    <name type="scientific">Chaetomium tenue</name>
    <dbReference type="NCBI Taxonomy" id="1854479"/>
    <lineage>
        <taxon>Eukaryota</taxon>
        <taxon>Fungi</taxon>
        <taxon>Dikarya</taxon>
        <taxon>Ascomycota</taxon>
        <taxon>Pezizomycotina</taxon>
        <taxon>Sordariomycetes</taxon>
        <taxon>Sordariomycetidae</taxon>
        <taxon>Sordariales</taxon>
        <taxon>Chaetomiaceae</taxon>
        <taxon>Chaetomium</taxon>
    </lineage>
</organism>